<feature type="modified residue" description="N6-(pyridoxal phosphate)lysine" evidence="7">
    <location>
        <position position="192"/>
    </location>
</feature>
<keyword evidence="3" id="KW-0808">Transferase</keyword>
<dbReference type="GO" id="GO:0000271">
    <property type="term" value="P:polysaccharide biosynthetic process"/>
    <property type="evidence" value="ECO:0007669"/>
    <property type="project" value="TreeGrafter"/>
</dbReference>
<evidence type="ECO:0000256" key="3">
    <source>
        <dbReference type="ARBA" id="ARBA00022679"/>
    </source>
</evidence>
<organism evidence="8 9">
    <name type="scientific">Streptomyces inusitatus</name>
    <dbReference type="NCBI Taxonomy" id="68221"/>
    <lineage>
        <taxon>Bacteria</taxon>
        <taxon>Bacillati</taxon>
        <taxon>Actinomycetota</taxon>
        <taxon>Actinomycetes</taxon>
        <taxon>Kitasatosporales</taxon>
        <taxon>Streptomycetaceae</taxon>
        <taxon>Streptomyces</taxon>
    </lineage>
</organism>
<evidence type="ECO:0000256" key="1">
    <source>
        <dbReference type="ARBA" id="ARBA00001933"/>
    </source>
</evidence>
<evidence type="ECO:0000256" key="4">
    <source>
        <dbReference type="ARBA" id="ARBA00022898"/>
    </source>
</evidence>
<proteinExistence type="inferred from homology"/>
<dbReference type="InterPro" id="IPR015424">
    <property type="entry name" value="PyrdxlP-dep_Trfase"/>
</dbReference>
<dbReference type="CDD" id="cd00616">
    <property type="entry name" value="AHBA_syn"/>
    <property type="match status" value="1"/>
</dbReference>
<evidence type="ECO:0000256" key="5">
    <source>
        <dbReference type="ARBA" id="ARBA00038398"/>
    </source>
</evidence>
<dbReference type="InterPro" id="IPR015421">
    <property type="entry name" value="PyrdxlP-dep_Trfase_major"/>
</dbReference>
<sequence>MSQHVPPKSEIRMYRPQVEKSSLDRLREVFESGWIGLGPVTEKFEQELASTDLLGKHPVAVNSGTAALHLALVAAGVPKGSAVIVPANTFVSTASVALQHQCRVILADIERATGNIDLKSVREILEAEPDVSAIIAVHYSGIPCDIAGLNELSKKYEVTVVEDCAHAIGSMWRGRPMSESPHIQAYSFHATKSLAVGEGGCVTFPDAASAERAKRLRRLGIDTGARSWGNPYDIPELGFKYNMGDIMAAIGLAQLEGLQSKLQKRRSIVRRYRERLAGSPVELVREADDSDRSGGFAVPVLVKDRERVRKELDSAGIESEIYFRPLGEFPIGASRPTPVAERFSRDVICLPIHPLISLEEVDYVCDRLIECVA</sequence>
<dbReference type="RefSeq" id="WP_190122995.1">
    <property type="nucleotide sequence ID" value="NZ_BMWG01000005.1"/>
</dbReference>
<dbReference type="EMBL" id="BMWG01000005">
    <property type="protein sequence ID" value="GGZ29910.1"/>
    <property type="molecule type" value="Genomic_DNA"/>
</dbReference>
<protein>
    <submittedName>
        <fullName evidence="8">Aminotransferase DegT</fullName>
    </submittedName>
</protein>
<dbReference type="InterPro" id="IPR000653">
    <property type="entry name" value="DegT/StrS_aminotransferase"/>
</dbReference>
<evidence type="ECO:0000313" key="9">
    <source>
        <dbReference type="Proteomes" id="UP000630936"/>
    </source>
</evidence>
<reference evidence="8" key="2">
    <citation type="submission" date="2020-09" db="EMBL/GenBank/DDBJ databases">
        <authorList>
            <person name="Sun Q."/>
            <person name="Ohkuma M."/>
        </authorList>
    </citation>
    <scope>NUCLEOTIDE SEQUENCE</scope>
    <source>
        <strain evidence="8">JCM 4988</strain>
    </source>
</reference>
<comment type="similarity">
    <text evidence="5">Belongs to the DegT/DnrJ/EryC1 family. L-glutamine:2-deoxy-scyllo-inosose/scyllo-inosose aminotransferase subfamily.</text>
</comment>
<reference evidence="8" key="1">
    <citation type="journal article" date="2014" name="Int. J. Syst. Evol. Microbiol.">
        <title>Complete genome sequence of Corynebacterium casei LMG S-19264T (=DSM 44701T), isolated from a smear-ripened cheese.</title>
        <authorList>
            <consortium name="US DOE Joint Genome Institute (JGI-PGF)"/>
            <person name="Walter F."/>
            <person name="Albersmeier A."/>
            <person name="Kalinowski J."/>
            <person name="Ruckert C."/>
        </authorList>
    </citation>
    <scope>NUCLEOTIDE SEQUENCE</scope>
    <source>
        <strain evidence="8">JCM 4988</strain>
    </source>
</reference>
<dbReference type="InterPro" id="IPR015422">
    <property type="entry name" value="PyrdxlP-dep_Trfase_small"/>
</dbReference>
<dbReference type="PANTHER" id="PTHR30244:SF34">
    <property type="entry name" value="DTDP-4-AMINO-4,6-DIDEOXYGALACTOSE TRANSAMINASE"/>
    <property type="match status" value="1"/>
</dbReference>
<keyword evidence="2 8" id="KW-0032">Aminotransferase</keyword>
<comment type="caution">
    <text evidence="8">The sequence shown here is derived from an EMBL/GenBank/DDBJ whole genome shotgun (WGS) entry which is preliminary data.</text>
</comment>
<dbReference type="Pfam" id="PF01041">
    <property type="entry name" value="DegT_DnrJ_EryC1"/>
    <property type="match status" value="1"/>
</dbReference>
<evidence type="ECO:0000256" key="2">
    <source>
        <dbReference type="ARBA" id="ARBA00022576"/>
    </source>
</evidence>
<evidence type="ECO:0000256" key="6">
    <source>
        <dbReference type="PIRSR" id="PIRSR000390-1"/>
    </source>
</evidence>
<dbReference type="PANTHER" id="PTHR30244">
    <property type="entry name" value="TRANSAMINASE"/>
    <property type="match status" value="1"/>
</dbReference>
<dbReference type="GO" id="GO:0030170">
    <property type="term" value="F:pyridoxal phosphate binding"/>
    <property type="evidence" value="ECO:0007669"/>
    <property type="project" value="TreeGrafter"/>
</dbReference>
<feature type="active site" description="Proton acceptor" evidence="6">
    <location>
        <position position="192"/>
    </location>
</feature>
<dbReference type="Gene3D" id="3.40.640.10">
    <property type="entry name" value="Type I PLP-dependent aspartate aminotransferase-like (Major domain)"/>
    <property type="match status" value="1"/>
</dbReference>
<comment type="cofactor">
    <cofactor evidence="1">
        <name>pyridoxal 5'-phosphate</name>
        <dbReference type="ChEBI" id="CHEBI:597326"/>
    </cofactor>
</comment>
<dbReference type="Proteomes" id="UP000630936">
    <property type="component" value="Unassembled WGS sequence"/>
</dbReference>
<dbReference type="SUPFAM" id="SSF53383">
    <property type="entry name" value="PLP-dependent transferases"/>
    <property type="match status" value="1"/>
</dbReference>
<dbReference type="Gene3D" id="3.90.1150.10">
    <property type="entry name" value="Aspartate Aminotransferase, domain 1"/>
    <property type="match status" value="1"/>
</dbReference>
<accession>A0A918Q153</accession>
<gene>
    <name evidence="8" type="ORF">GCM10010387_24180</name>
</gene>
<evidence type="ECO:0000313" key="8">
    <source>
        <dbReference type="EMBL" id="GGZ29910.1"/>
    </source>
</evidence>
<dbReference type="AlphaFoldDB" id="A0A918Q153"/>
<dbReference type="PIRSF" id="PIRSF000390">
    <property type="entry name" value="PLP_StrS"/>
    <property type="match status" value="1"/>
</dbReference>
<evidence type="ECO:0000256" key="7">
    <source>
        <dbReference type="PIRSR" id="PIRSR000390-2"/>
    </source>
</evidence>
<keyword evidence="9" id="KW-1185">Reference proteome</keyword>
<name>A0A918Q153_9ACTN</name>
<dbReference type="GO" id="GO:0008483">
    <property type="term" value="F:transaminase activity"/>
    <property type="evidence" value="ECO:0007669"/>
    <property type="project" value="UniProtKB-KW"/>
</dbReference>
<keyword evidence="4 7" id="KW-0663">Pyridoxal phosphate</keyword>